<proteinExistence type="predicted"/>
<accession>A0A1K2ILH0</accession>
<dbReference type="RefSeq" id="WP_072408755.1">
    <property type="nucleotide sequence ID" value="NZ_FPKW01000004.1"/>
</dbReference>
<evidence type="ECO:0008006" key="3">
    <source>
        <dbReference type="Google" id="ProtNLM"/>
    </source>
</evidence>
<name>A0A1K2ILH0_9FLAO</name>
<keyword evidence="2" id="KW-1185">Reference proteome</keyword>
<reference evidence="2" key="1">
    <citation type="submission" date="2016-10" db="EMBL/GenBank/DDBJ databases">
        <authorList>
            <person name="Varghese N."/>
            <person name="Submissions S."/>
        </authorList>
    </citation>
    <scope>NUCLEOTIDE SEQUENCE [LARGE SCALE GENOMIC DNA]</scope>
    <source>
        <strain evidence="2">SUR2</strain>
    </source>
</reference>
<evidence type="ECO:0000313" key="2">
    <source>
        <dbReference type="Proteomes" id="UP000182034"/>
    </source>
</evidence>
<gene>
    <name evidence="1" type="ORF">SAMN05216324_104175</name>
</gene>
<dbReference type="OrthoDB" id="9757917at2"/>
<sequence>MNTEWLNLRPLSGDVKNGFEELVCQLARNEKIANQKKFIRVAAPDGGVESYWVLNNGDEYGWQAKYFTSMDDAQWAQLTKSFTTALDKHPRLVKYFICVPLDRADPRIPDKNFFMDKWNTKVAQWKKIASDQGRTVEFEYWGSFELLNLLGQPENQGKFYFWFNKEEFTDKWFNDKLEESKLSLDKRYTPEHHVDLPISKIFDGIARDNYLKKQIIDVYRNLAKTLRNVISIEKDEDSTELLEKIEALSISIKERFNSIDYTASTPINTDKMIQELTECMDHCNNLRYVFHQLDHESKREREEKGQYVSPASKYGRQVSYCNKVSDAIYDTIDFLEHPTLILANKPVMILSGEAGIGKSHLLADIADRRKKRKQYSLLLLGQHFSTTQDPWTQVKKLLQIDCTKEILLGALNTKAETTDSRLVIFIDAINEGEGKNVWKDHIHSFINTVSKYPRIGLVFSVRSSYEKLLIASIIYSSKSALKVDHYGFANHEYDATKLYFKNYNIKEPSIPLLHPEFSNPLFLRLFCEGLQKKGLQEIPPGYEGISEVINFFLGTINEKLSEKYDIPLELKVVQNIVQKIAEEIMEANNSYLTFDTAFHIVTNHKITAAIKNKSQFFQDIISEGVLTKNLYYNNGTSFDGVYISYERFSDHLIAKNFIEKFLNKEKPKKAFLDDSKFVKSLKKFSEKLGKRFEPRKLFELVKTEDSTDDNRGIVEALCIQLPEITGKELFELAPHTKNFHSVIYGTMDSIIWRQPNTITEQTKEYLITVASSNNHYGNYFLGIILQNSANPKNYFNADYLYNSLWKLSMAKRDAMWLPYIHGKYPGSDYKPSHIKRIINWSWNDDVKNHVSSESIKLLSQTVIWFLASSDRVLRDASTKALVCLLENRIPVLIELLNKFKDVNDPYISQRIYAIALGCAVRTEDKNSLKDLAECIYDNIFSEENVTPDILLRDYARETIEYASFRGHKFAFDIEVTKPPYKSLLPDSFPENEEVDLYEFEYGNKDYKDHYRSQNRILNSMVTEYGRSRSYGDFGRYVFQSAMRNWRVDENEWSNLAVKWIFEKYGYDVNKHGPIDVNIENSGRHDHKNERIGKKYQWIAFYEILAVIADNYEFFENSYSEDAEALSYEGPWYPYIRDIDPTIVMKDNPQNKGKKFWWFPVNYRIAEVPNAEWIFDRQDIPNLQDIISITDSDGTEWLVLESSPEWIDPLAEDDDEYSTPRKKFNYFLSSHIVQKDEKQQIIDYLSNRSIRGSGLTEVDTRYQLFSREFYWSEANKFFTDSWTDLYRSGPPHTYVGKIYKTAIDYSWSEEYDFSKSERISFFKPTELLFDILDLEYGKQEGYFVNNNNEIICFDPNSSSGTISSLIVRKKELIDALNKNNLDIIWSSLGEKLIFGGDFRKDWVGNLEISDIIYLDDTQNLSQVSFIEENR</sequence>
<dbReference type="SUPFAM" id="SSF52540">
    <property type="entry name" value="P-loop containing nucleoside triphosphate hydrolases"/>
    <property type="match status" value="1"/>
</dbReference>
<dbReference type="EMBL" id="FPKW01000004">
    <property type="protein sequence ID" value="SFZ93150.1"/>
    <property type="molecule type" value="Genomic_DNA"/>
</dbReference>
<dbReference type="Proteomes" id="UP000182034">
    <property type="component" value="Unassembled WGS sequence"/>
</dbReference>
<evidence type="ECO:0000313" key="1">
    <source>
        <dbReference type="EMBL" id="SFZ93150.1"/>
    </source>
</evidence>
<organism evidence="1 2">
    <name type="scientific">Chryseobacterium limigenitum</name>
    <dbReference type="NCBI Taxonomy" id="1612149"/>
    <lineage>
        <taxon>Bacteria</taxon>
        <taxon>Pseudomonadati</taxon>
        <taxon>Bacteroidota</taxon>
        <taxon>Flavobacteriia</taxon>
        <taxon>Flavobacteriales</taxon>
        <taxon>Weeksellaceae</taxon>
        <taxon>Chryseobacterium group</taxon>
        <taxon>Chryseobacterium</taxon>
    </lineage>
</organism>
<dbReference type="InterPro" id="IPR027417">
    <property type="entry name" value="P-loop_NTPase"/>
</dbReference>
<protein>
    <recommendedName>
        <fullName evidence="3">ATP-binding protein</fullName>
    </recommendedName>
</protein>
<dbReference type="STRING" id="1612149.SAMN05216324_104175"/>